<dbReference type="Proteomes" id="UP001623348">
    <property type="component" value="Unassembled WGS sequence"/>
</dbReference>
<keyword evidence="4" id="KW-1185">Reference proteome</keyword>
<dbReference type="PANTHER" id="PTHR18881">
    <property type="entry name" value="POLYAMINE-MODULATED FACTOR 1-BINDING PROTEIN 1-RELATED"/>
    <property type="match status" value="1"/>
</dbReference>
<reference evidence="3 4" key="1">
    <citation type="submission" date="2024-06" db="EMBL/GenBank/DDBJ databases">
        <title>The draft genome of Grus japonensis, version 3.</title>
        <authorList>
            <person name="Nabeshima K."/>
            <person name="Suzuki S."/>
            <person name="Onuma M."/>
        </authorList>
    </citation>
    <scope>NUCLEOTIDE SEQUENCE [LARGE SCALE GENOMIC DNA]</scope>
    <source>
        <strain evidence="3 4">451A</strain>
    </source>
</reference>
<evidence type="ECO:0000256" key="2">
    <source>
        <dbReference type="SAM" id="MobiDB-lite"/>
    </source>
</evidence>
<accession>A0ABC9XCD5</accession>
<name>A0ABC9XCD5_GRUJA</name>
<sequence length="283" mass="32183">MPPSFLLQANRFVGLCGDEGKLDAQEQRIYQLQTKQRERQAELEQIRSRIQQLSQDLEASHQLQEEAQKQESTALCLPPAECGHGTSAAGEVGWNVNESFVSSVGLEGRLRATSTTIKTTGVTAEPTLILLMAGKAPQRTELGSVLAETPLVQCRFTDLLYIQDPPVLHLGWEVEEIVETKQGREGEQRWEAKDKVEAKKEREAEQGWEAEEKVEAEQRWQIKKGWEAKEKVEAKQGWEAEEKVEAEKEWEDKHGLEAEEKVHAKQGWEAKEKVEAEKEREDE</sequence>
<dbReference type="AlphaFoldDB" id="A0ABC9XCD5"/>
<evidence type="ECO:0000313" key="3">
    <source>
        <dbReference type="EMBL" id="GAB0195353.1"/>
    </source>
</evidence>
<keyword evidence="1" id="KW-0175">Coiled coil</keyword>
<evidence type="ECO:0000256" key="1">
    <source>
        <dbReference type="SAM" id="Coils"/>
    </source>
</evidence>
<evidence type="ECO:0000313" key="4">
    <source>
        <dbReference type="Proteomes" id="UP001623348"/>
    </source>
</evidence>
<dbReference type="InterPro" id="IPR037391">
    <property type="entry name" value="PMF1-bd"/>
</dbReference>
<feature type="coiled-coil region" evidence="1">
    <location>
        <begin position="36"/>
        <end position="70"/>
    </location>
</feature>
<dbReference type="PANTHER" id="PTHR18881:SF2">
    <property type="entry name" value="POLYAMINE-MODULATED FACTOR 1-BINDING PROTEIN 1"/>
    <property type="match status" value="1"/>
</dbReference>
<comment type="caution">
    <text evidence="3">The sequence shown here is derived from an EMBL/GenBank/DDBJ whole genome shotgun (WGS) entry which is preliminary data.</text>
</comment>
<proteinExistence type="predicted"/>
<protein>
    <submittedName>
        <fullName evidence="3">Polyamine-modulated factor 1-binding protein 1</fullName>
    </submittedName>
</protein>
<feature type="region of interest" description="Disordered" evidence="2">
    <location>
        <begin position="233"/>
        <end position="283"/>
    </location>
</feature>
<dbReference type="EMBL" id="BAAFJT010000013">
    <property type="protein sequence ID" value="GAB0195353.1"/>
    <property type="molecule type" value="Genomic_DNA"/>
</dbReference>
<gene>
    <name evidence="3" type="ORF">GRJ2_002000600</name>
</gene>
<organism evidence="3 4">
    <name type="scientific">Grus japonensis</name>
    <name type="common">Japanese crane</name>
    <name type="synonym">Red-crowned crane</name>
    <dbReference type="NCBI Taxonomy" id="30415"/>
    <lineage>
        <taxon>Eukaryota</taxon>
        <taxon>Metazoa</taxon>
        <taxon>Chordata</taxon>
        <taxon>Craniata</taxon>
        <taxon>Vertebrata</taxon>
        <taxon>Euteleostomi</taxon>
        <taxon>Archelosauria</taxon>
        <taxon>Archosauria</taxon>
        <taxon>Dinosauria</taxon>
        <taxon>Saurischia</taxon>
        <taxon>Theropoda</taxon>
        <taxon>Coelurosauria</taxon>
        <taxon>Aves</taxon>
        <taxon>Neognathae</taxon>
        <taxon>Neoaves</taxon>
        <taxon>Gruiformes</taxon>
        <taxon>Gruidae</taxon>
        <taxon>Grus</taxon>
    </lineage>
</organism>